<dbReference type="Proteomes" id="UP000026960">
    <property type="component" value="Chromosome 3"/>
</dbReference>
<dbReference type="GO" id="GO:0003677">
    <property type="term" value="F:DNA binding"/>
    <property type="evidence" value="ECO:0007669"/>
    <property type="project" value="UniProtKB-KW"/>
</dbReference>
<organism evidence="7">
    <name type="scientific">Oryza barthii</name>
    <dbReference type="NCBI Taxonomy" id="65489"/>
    <lineage>
        <taxon>Eukaryota</taxon>
        <taxon>Viridiplantae</taxon>
        <taxon>Streptophyta</taxon>
        <taxon>Embryophyta</taxon>
        <taxon>Tracheophyta</taxon>
        <taxon>Spermatophyta</taxon>
        <taxon>Magnoliopsida</taxon>
        <taxon>Liliopsida</taxon>
        <taxon>Poales</taxon>
        <taxon>Poaceae</taxon>
        <taxon>BOP clade</taxon>
        <taxon>Oryzoideae</taxon>
        <taxon>Oryzeae</taxon>
        <taxon>Oryzinae</taxon>
        <taxon>Oryza</taxon>
    </lineage>
</organism>
<evidence type="ECO:0000256" key="3">
    <source>
        <dbReference type="ARBA" id="ARBA00023163"/>
    </source>
</evidence>
<reference evidence="7" key="2">
    <citation type="submission" date="2015-03" db="UniProtKB">
        <authorList>
            <consortium name="EnsemblPlants"/>
        </authorList>
    </citation>
    <scope>IDENTIFICATION</scope>
</reference>
<dbReference type="PROSITE" id="PS51005">
    <property type="entry name" value="NAC"/>
    <property type="match status" value="1"/>
</dbReference>
<evidence type="ECO:0000256" key="4">
    <source>
        <dbReference type="ARBA" id="ARBA00023242"/>
    </source>
</evidence>
<dbReference type="Gramene" id="OBART03G38490.1">
    <property type="protein sequence ID" value="OBART03G38490.1"/>
    <property type="gene ID" value="OBART03G38490"/>
</dbReference>
<evidence type="ECO:0000256" key="2">
    <source>
        <dbReference type="ARBA" id="ARBA00023125"/>
    </source>
</evidence>
<dbReference type="PaxDb" id="65489-OBART03G38490.1"/>
<dbReference type="GO" id="GO:0006355">
    <property type="term" value="P:regulation of DNA-templated transcription"/>
    <property type="evidence" value="ECO:0007669"/>
    <property type="project" value="InterPro"/>
</dbReference>
<feature type="compositionally biased region" description="Low complexity" evidence="5">
    <location>
        <begin position="51"/>
        <end position="60"/>
    </location>
</feature>
<keyword evidence="2" id="KW-0238">DNA-binding</keyword>
<dbReference type="AlphaFoldDB" id="A0A0D3FQJ3"/>
<dbReference type="SUPFAM" id="SSF101941">
    <property type="entry name" value="NAC domain"/>
    <property type="match status" value="1"/>
</dbReference>
<keyword evidence="8" id="KW-1185">Reference proteome</keyword>
<sequence length="340" mass="37516">MAAPVHSSPLATTSGSNHAVVPDAPPQEPAKRRRRNTAAAATARRGRGRPRGATASSAHSAPPPPQQQQPTTSAPAITAQRNDDVNQEDDNQSSKNSAEEAVVVAGGEPPLFPDTAMSAMRIGRFPLRFTPTDQELIIHFLKPKYNLRDAMPTNIIVIKQLDVCKLNLDELHGDLGLGKSLDGAWYVFSPRSRYKERGVRPARGIKTTAVGYWKSNSGEADVVDDDGEVIGRVNSLTLALGHQPRGKATHWRMKEYRIPHLLRMKVVKLKLNSRGGTYKRTAYRLDEWVLCKLYHSFAYKQKGKCKVHEEGSKSDRGVQDLSIDDDRKTCDIEANKPNGV</sequence>
<dbReference type="InterPro" id="IPR003441">
    <property type="entry name" value="NAC-dom"/>
</dbReference>
<feature type="region of interest" description="Disordered" evidence="5">
    <location>
        <begin position="82"/>
        <end position="101"/>
    </location>
</feature>
<dbReference type="EnsemblPlants" id="OBART03G38490.1">
    <property type="protein sequence ID" value="OBART03G38490.1"/>
    <property type="gene ID" value="OBART03G38490"/>
</dbReference>
<accession>A0A0D3FQJ3</accession>
<keyword evidence="4" id="KW-0539">Nucleus</keyword>
<dbReference type="Gene3D" id="2.170.150.80">
    <property type="entry name" value="NAC domain"/>
    <property type="match status" value="1"/>
</dbReference>
<dbReference type="HOGENOM" id="CLU_797829_0_0_1"/>
<name>A0A0D3FQJ3_9ORYZ</name>
<protein>
    <recommendedName>
        <fullName evidence="6">NAC domain-containing protein</fullName>
    </recommendedName>
</protein>
<keyword evidence="1" id="KW-0805">Transcription regulation</keyword>
<feature type="compositionally biased region" description="Basic and acidic residues" evidence="5">
    <location>
        <begin position="309"/>
        <end position="334"/>
    </location>
</feature>
<feature type="region of interest" description="Disordered" evidence="5">
    <location>
        <begin position="1"/>
        <end position="75"/>
    </location>
</feature>
<feature type="region of interest" description="Disordered" evidence="5">
    <location>
        <begin position="309"/>
        <end position="340"/>
    </location>
</feature>
<evidence type="ECO:0000259" key="6">
    <source>
        <dbReference type="PROSITE" id="PS51005"/>
    </source>
</evidence>
<dbReference type="InterPro" id="IPR036093">
    <property type="entry name" value="NAC_dom_sf"/>
</dbReference>
<evidence type="ECO:0000313" key="8">
    <source>
        <dbReference type="Proteomes" id="UP000026960"/>
    </source>
</evidence>
<reference evidence="7" key="1">
    <citation type="journal article" date="2009" name="Rice">
        <title>De Novo Next Generation Sequencing of Plant Genomes.</title>
        <authorList>
            <person name="Rounsley S."/>
            <person name="Marri P.R."/>
            <person name="Yu Y."/>
            <person name="He R."/>
            <person name="Sisneros N."/>
            <person name="Goicoechea J.L."/>
            <person name="Lee S.J."/>
            <person name="Angelova A."/>
            <person name="Kudrna D."/>
            <person name="Luo M."/>
            <person name="Affourtit J."/>
            <person name="Desany B."/>
            <person name="Knight J."/>
            <person name="Niazi F."/>
            <person name="Egholm M."/>
            <person name="Wing R.A."/>
        </authorList>
    </citation>
    <scope>NUCLEOTIDE SEQUENCE [LARGE SCALE GENOMIC DNA]</scope>
    <source>
        <strain evidence="7">cv. IRGC 105608</strain>
    </source>
</reference>
<evidence type="ECO:0000256" key="1">
    <source>
        <dbReference type="ARBA" id="ARBA00023015"/>
    </source>
</evidence>
<proteinExistence type="predicted"/>
<dbReference type="PANTHER" id="PTHR31719">
    <property type="entry name" value="NAC TRANSCRIPTION FACTOR 56"/>
    <property type="match status" value="1"/>
</dbReference>
<keyword evidence="3" id="KW-0804">Transcription</keyword>
<dbReference type="STRING" id="65489.A0A0D3FQJ3"/>
<evidence type="ECO:0000256" key="5">
    <source>
        <dbReference type="SAM" id="MobiDB-lite"/>
    </source>
</evidence>
<dbReference type="eggNOG" id="ENOG502R4GC">
    <property type="taxonomic scope" value="Eukaryota"/>
</dbReference>
<feature type="domain" description="NAC" evidence="6">
    <location>
        <begin position="123"/>
        <end position="296"/>
    </location>
</feature>
<dbReference type="PANTHER" id="PTHR31719:SF179">
    <property type="entry name" value="OS08G0148400 PROTEIN"/>
    <property type="match status" value="1"/>
</dbReference>
<evidence type="ECO:0000313" key="7">
    <source>
        <dbReference type="EnsemblPlants" id="OBART03G38490.1"/>
    </source>
</evidence>
<dbReference type="Pfam" id="PF02365">
    <property type="entry name" value="NAM"/>
    <property type="match status" value="1"/>
</dbReference>